<reference evidence="2" key="1">
    <citation type="submission" date="2016-12" db="EMBL/GenBank/DDBJ databases">
        <title>Complete Genome Sequence of Beggiatoa leptomitiformis D-401.</title>
        <authorList>
            <person name="Fomenkov A."/>
            <person name="Vincze T."/>
            <person name="Grabovich M."/>
            <person name="Anton B.P."/>
            <person name="Dubinina G."/>
            <person name="Orlova M."/>
            <person name="Belousova E."/>
            <person name="Roberts R.J."/>
        </authorList>
    </citation>
    <scope>NUCLEOTIDE SEQUENCE [LARGE SCALE GENOMIC DNA]</scope>
    <source>
        <strain evidence="2">D-401</strain>
    </source>
</reference>
<evidence type="ECO:0000313" key="2">
    <source>
        <dbReference type="Proteomes" id="UP000234271"/>
    </source>
</evidence>
<gene>
    <name evidence="1" type="ORF">BLE401_10720</name>
</gene>
<proteinExistence type="predicted"/>
<organism evidence="1 2">
    <name type="scientific">Beggiatoa leptomitoformis</name>
    <dbReference type="NCBI Taxonomy" id="288004"/>
    <lineage>
        <taxon>Bacteria</taxon>
        <taxon>Pseudomonadati</taxon>
        <taxon>Pseudomonadota</taxon>
        <taxon>Gammaproteobacteria</taxon>
        <taxon>Thiotrichales</taxon>
        <taxon>Thiotrichaceae</taxon>
        <taxon>Beggiatoa</taxon>
    </lineage>
</organism>
<evidence type="ECO:0000313" key="1">
    <source>
        <dbReference type="EMBL" id="AUI69123.1"/>
    </source>
</evidence>
<protein>
    <submittedName>
        <fullName evidence="1">Uncharacterized protein</fullName>
    </submittedName>
</protein>
<dbReference type="AlphaFoldDB" id="A0A2N9YF84"/>
<accession>A0A2N9YF84</accession>
<name>A0A2N9YF84_9GAMM</name>
<dbReference type="EMBL" id="CP018889">
    <property type="protein sequence ID" value="AUI69123.1"/>
    <property type="molecule type" value="Genomic_DNA"/>
</dbReference>
<dbReference type="Proteomes" id="UP000234271">
    <property type="component" value="Chromosome"/>
</dbReference>
<dbReference type="OrthoDB" id="9973415at2"/>
<dbReference type="KEGG" id="blep:AL038_13540"/>
<dbReference type="RefSeq" id="WP_062153679.1">
    <property type="nucleotide sequence ID" value="NZ_CP012373.2"/>
</dbReference>
<sequence>MTEYTVIFSPELDIQPAEFATFWNAQSQLQQQAVAQVQDAQKTAHYEMDGLTMMALIFIGNFALDIFKDVTKDAIKDFLKKRWLNKPEQKATEFDLIEKKTEDGKTLIIVLPKQN</sequence>
<keyword evidence="2" id="KW-1185">Reference proteome</keyword>